<accession>A0ABD1PSJ9</accession>
<gene>
    <name evidence="2" type="ORF">Adt_42455</name>
</gene>
<proteinExistence type="predicted"/>
<protein>
    <submittedName>
        <fullName evidence="2">Uncharacterized protein</fullName>
    </submittedName>
</protein>
<dbReference type="AlphaFoldDB" id="A0ABD1PSJ9"/>
<reference evidence="3" key="1">
    <citation type="submission" date="2024-07" db="EMBL/GenBank/DDBJ databases">
        <title>Two chromosome-level genome assemblies of Korean endemic species Abeliophyllum distichum and Forsythia ovata (Oleaceae).</title>
        <authorList>
            <person name="Jang H."/>
        </authorList>
    </citation>
    <scope>NUCLEOTIDE SEQUENCE [LARGE SCALE GENOMIC DNA]</scope>
</reference>
<organism evidence="2 3">
    <name type="scientific">Abeliophyllum distichum</name>
    <dbReference type="NCBI Taxonomy" id="126358"/>
    <lineage>
        <taxon>Eukaryota</taxon>
        <taxon>Viridiplantae</taxon>
        <taxon>Streptophyta</taxon>
        <taxon>Embryophyta</taxon>
        <taxon>Tracheophyta</taxon>
        <taxon>Spermatophyta</taxon>
        <taxon>Magnoliopsida</taxon>
        <taxon>eudicotyledons</taxon>
        <taxon>Gunneridae</taxon>
        <taxon>Pentapetalae</taxon>
        <taxon>asterids</taxon>
        <taxon>lamiids</taxon>
        <taxon>Lamiales</taxon>
        <taxon>Oleaceae</taxon>
        <taxon>Forsythieae</taxon>
        <taxon>Abeliophyllum</taxon>
    </lineage>
</organism>
<feature type="region of interest" description="Disordered" evidence="1">
    <location>
        <begin position="89"/>
        <end position="114"/>
    </location>
</feature>
<dbReference type="EMBL" id="JBFOLK010000013">
    <property type="protein sequence ID" value="KAL2466604.1"/>
    <property type="molecule type" value="Genomic_DNA"/>
</dbReference>
<comment type="caution">
    <text evidence="2">The sequence shown here is derived from an EMBL/GenBank/DDBJ whole genome shotgun (WGS) entry which is preliminary data.</text>
</comment>
<name>A0ABD1PSJ9_9LAMI</name>
<dbReference type="PANTHER" id="PTHR48475:SF2">
    <property type="entry name" value="RIBONUCLEASE H"/>
    <property type="match status" value="1"/>
</dbReference>
<sequence length="114" mass="12904">MVAYLKNAKDLLSYFEVYELLQILRVENGYADALSKLASSKDSDLMKAIPVEKLSRPTIDESLLTTAMTISESPRWMKEIIAYLNDQGAAERQTENSEASQKGREVRATRQYPV</sequence>
<dbReference type="PANTHER" id="PTHR48475">
    <property type="entry name" value="RIBONUCLEASE H"/>
    <property type="match status" value="1"/>
</dbReference>
<evidence type="ECO:0000313" key="2">
    <source>
        <dbReference type="EMBL" id="KAL2466604.1"/>
    </source>
</evidence>
<keyword evidence="3" id="KW-1185">Reference proteome</keyword>
<dbReference type="Proteomes" id="UP001604336">
    <property type="component" value="Unassembled WGS sequence"/>
</dbReference>
<evidence type="ECO:0000313" key="3">
    <source>
        <dbReference type="Proteomes" id="UP001604336"/>
    </source>
</evidence>
<evidence type="ECO:0000256" key="1">
    <source>
        <dbReference type="SAM" id="MobiDB-lite"/>
    </source>
</evidence>